<evidence type="ECO:0000313" key="7">
    <source>
        <dbReference type="EMBL" id="RDB67152.1"/>
    </source>
</evidence>
<dbReference type="RefSeq" id="WP_114568183.1">
    <property type="nucleotide sequence ID" value="NZ_CABMMS010000001.1"/>
</dbReference>
<dbReference type="Proteomes" id="UP000254000">
    <property type="component" value="Unassembled WGS sequence"/>
</dbReference>
<dbReference type="PANTHER" id="PTHR43673:SF2">
    <property type="entry name" value="NITROREDUCTASE"/>
    <property type="match status" value="1"/>
</dbReference>
<dbReference type="AlphaFoldDB" id="A0A369M6T9"/>
<dbReference type="Gene3D" id="3.40.109.10">
    <property type="entry name" value="NADH Oxidase"/>
    <property type="match status" value="1"/>
</dbReference>
<gene>
    <name evidence="7" type="ORF">C1877_01540</name>
</gene>
<comment type="cofactor">
    <cofactor evidence="1">
        <name>FMN</name>
        <dbReference type="ChEBI" id="CHEBI:58210"/>
    </cofactor>
</comment>
<evidence type="ECO:0000256" key="5">
    <source>
        <dbReference type="ARBA" id="ARBA00023002"/>
    </source>
</evidence>
<proteinExistence type="inferred from homology"/>
<reference evidence="7 8" key="1">
    <citation type="journal article" date="2018" name="Elife">
        <title>Discovery and characterization of a prevalent human gut bacterial enzyme sufficient for the inactivation of a family of plant toxins.</title>
        <authorList>
            <person name="Koppel N."/>
            <person name="Bisanz J.E."/>
            <person name="Pandelia M.E."/>
            <person name="Turnbaugh P.J."/>
            <person name="Balskus E.P."/>
        </authorList>
    </citation>
    <scope>NUCLEOTIDE SEQUENCE [LARGE SCALE GENOMIC DNA]</scope>
    <source>
        <strain evidence="7 8">3C</strain>
    </source>
</reference>
<dbReference type="OrthoDB" id="9773807at2"/>
<accession>A0A369M6T9</accession>
<dbReference type="GO" id="GO:0016491">
    <property type="term" value="F:oxidoreductase activity"/>
    <property type="evidence" value="ECO:0007669"/>
    <property type="project" value="UniProtKB-KW"/>
</dbReference>
<dbReference type="InterPro" id="IPR029479">
    <property type="entry name" value="Nitroreductase"/>
</dbReference>
<evidence type="ECO:0000256" key="3">
    <source>
        <dbReference type="ARBA" id="ARBA00022630"/>
    </source>
</evidence>
<dbReference type="InterPro" id="IPR000415">
    <property type="entry name" value="Nitroreductase-like"/>
</dbReference>
<sequence>MADAIFKRASVRRFTDDPMTDDEVRAVLRAGMAAPSGGNQQPWEFYVARDRATLQLLSEASPYAKPAAGAACAIVPCMRTEGLRFPEIAVQDMSACVENILLEAVDLGFGAVWMGIAPEPERMAAVSEIVGAPAGLEPFAIVALGYPESEPHAKGKDRYAEDRVHWLS</sequence>
<evidence type="ECO:0000256" key="2">
    <source>
        <dbReference type="ARBA" id="ARBA00007118"/>
    </source>
</evidence>
<dbReference type="GeneID" id="78358397"/>
<evidence type="ECO:0000256" key="1">
    <source>
        <dbReference type="ARBA" id="ARBA00001917"/>
    </source>
</evidence>
<keyword evidence="3" id="KW-0285">Flavoprotein</keyword>
<protein>
    <submittedName>
        <fullName evidence="7">Nitroreductase family protein</fullName>
    </submittedName>
</protein>
<keyword evidence="4" id="KW-0288">FMN</keyword>
<evidence type="ECO:0000313" key="8">
    <source>
        <dbReference type="Proteomes" id="UP000254000"/>
    </source>
</evidence>
<organism evidence="7 8">
    <name type="scientific">Gordonibacter pamelaeae</name>
    <dbReference type="NCBI Taxonomy" id="471189"/>
    <lineage>
        <taxon>Bacteria</taxon>
        <taxon>Bacillati</taxon>
        <taxon>Actinomycetota</taxon>
        <taxon>Coriobacteriia</taxon>
        <taxon>Eggerthellales</taxon>
        <taxon>Eggerthellaceae</taxon>
        <taxon>Gordonibacter</taxon>
    </lineage>
</organism>
<keyword evidence="8" id="KW-1185">Reference proteome</keyword>
<keyword evidence="5" id="KW-0560">Oxidoreductase</keyword>
<dbReference type="SUPFAM" id="SSF55469">
    <property type="entry name" value="FMN-dependent nitroreductase-like"/>
    <property type="match status" value="1"/>
</dbReference>
<evidence type="ECO:0000256" key="4">
    <source>
        <dbReference type="ARBA" id="ARBA00022643"/>
    </source>
</evidence>
<comment type="caution">
    <text evidence="7">The sequence shown here is derived from an EMBL/GenBank/DDBJ whole genome shotgun (WGS) entry which is preliminary data.</text>
</comment>
<dbReference type="PANTHER" id="PTHR43673">
    <property type="entry name" value="NAD(P)H NITROREDUCTASE YDGI-RELATED"/>
    <property type="match status" value="1"/>
</dbReference>
<evidence type="ECO:0000259" key="6">
    <source>
        <dbReference type="Pfam" id="PF00881"/>
    </source>
</evidence>
<feature type="domain" description="Nitroreductase" evidence="6">
    <location>
        <begin position="6"/>
        <end position="146"/>
    </location>
</feature>
<dbReference type="Pfam" id="PF00881">
    <property type="entry name" value="Nitroreductase"/>
    <property type="match status" value="1"/>
</dbReference>
<comment type="similarity">
    <text evidence="2">Belongs to the nitroreductase family.</text>
</comment>
<dbReference type="EMBL" id="PPTS01000001">
    <property type="protein sequence ID" value="RDB67152.1"/>
    <property type="molecule type" value="Genomic_DNA"/>
</dbReference>
<name>A0A369M6T9_9ACTN</name>